<name>A0A1H6IRV2_9ACTN</name>
<feature type="compositionally biased region" description="Polar residues" evidence="1">
    <location>
        <begin position="49"/>
        <end position="59"/>
    </location>
</feature>
<dbReference type="GO" id="GO:0004674">
    <property type="term" value="F:protein serine/threonine kinase activity"/>
    <property type="evidence" value="ECO:0007669"/>
    <property type="project" value="UniProtKB-KW"/>
</dbReference>
<dbReference type="PROSITE" id="PS51178">
    <property type="entry name" value="PASTA"/>
    <property type="match status" value="2"/>
</dbReference>
<evidence type="ECO:0000259" key="3">
    <source>
        <dbReference type="PROSITE" id="PS51178"/>
    </source>
</evidence>
<reference evidence="4 5" key="1">
    <citation type="submission" date="2016-10" db="EMBL/GenBank/DDBJ databases">
        <authorList>
            <person name="Varghese N."/>
            <person name="Submissions S."/>
        </authorList>
    </citation>
    <scope>NUCLEOTIDE SEQUENCE [LARGE SCALE GENOMIC DNA]</scope>
    <source>
        <strain evidence="4 5">WCP15</strain>
    </source>
</reference>
<feature type="domain" description="PASTA" evidence="3">
    <location>
        <begin position="242"/>
        <end position="308"/>
    </location>
</feature>
<feature type="transmembrane region" description="Helical" evidence="2">
    <location>
        <begin position="91"/>
        <end position="114"/>
    </location>
</feature>
<dbReference type="RefSeq" id="WP_078687243.1">
    <property type="nucleotide sequence ID" value="NZ_FNWT01000003.1"/>
</dbReference>
<dbReference type="Pfam" id="PF03793">
    <property type="entry name" value="PASTA"/>
    <property type="match status" value="3"/>
</dbReference>
<comment type="caution">
    <text evidence="4">The sequence shown here is derived from an EMBL/GenBank/DDBJ whole genome shotgun (WGS) entry which is preliminary data.</text>
</comment>
<dbReference type="EMBL" id="FNWT01000003">
    <property type="protein sequence ID" value="SEH49114.1"/>
    <property type="molecule type" value="Genomic_DNA"/>
</dbReference>
<dbReference type="Proteomes" id="UP000199135">
    <property type="component" value="Unassembled WGS sequence"/>
</dbReference>
<gene>
    <name evidence="4" type="ORF">SAMN05216447_103180</name>
</gene>
<dbReference type="CDD" id="cd06577">
    <property type="entry name" value="PASTA_pknB"/>
    <property type="match status" value="3"/>
</dbReference>
<keyword evidence="4" id="KW-0808">Transferase</keyword>
<dbReference type="Gene3D" id="3.30.10.20">
    <property type="match status" value="3"/>
</dbReference>
<evidence type="ECO:0000313" key="4">
    <source>
        <dbReference type="EMBL" id="SEH49114.1"/>
    </source>
</evidence>
<keyword evidence="5" id="KW-1185">Reference proteome</keyword>
<feature type="compositionally biased region" description="Polar residues" evidence="1">
    <location>
        <begin position="30"/>
        <end position="40"/>
    </location>
</feature>
<dbReference type="SMART" id="SM00740">
    <property type="entry name" value="PASTA"/>
    <property type="match status" value="3"/>
</dbReference>
<accession>A0A1H6IRV2</accession>
<feature type="domain" description="PASTA" evidence="3">
    <location>
        <begin position="119"/>
        <end position="181"/>
    </location>
</feature>
<keyword evidence="2" id="KW-0812">Transmembrane</keyword>
<proteinExistence type="predicted"/>
<evidence type="ECO:0000256" key="1">
    <source>
        <dbReference type="SAM" id="MobiDB-lite"/>
    </source>
</evidence>
<keyword evidence="4" id="KW-0418">Kinase</keyword>
<sequence length="505" mass="53006">MGLEEDAGQVEEPAAEAKPMQGRLSDPSAEPTTPLSQNSEDVVEDASGSAVNSLDSFGQVSPEKTVLRSVRPPSTSVPQEPQLERKRRRRAVVVAAALVAAGLAAVAAFVTYGMELWGGRSIPEVTGYTRRAATEKLEARGFQVVVEDQPSDKTAGIVLETRPPVGARVAEGSQVILVVAAPHVVPDVVGKPLEEGRKAIEDAGAENVAIEFVSSDDPEGSIVSVCPEAGQTFSSQDTITITVAQAYTVPYVLGMQEAEASKKVTAAGLSPKVAYVRSKKPAGTVVAVNPDQGTKISAGGAVELSVSAYVPEDYRHLLEYFSCPTDKLEQFLGEQGFALSSSQSEGEGYEIVYNAAHATVVFDDQPFSHHYGIPSGESLGHGVDGTFFNGIRLDMDASELSGVTTDDRSAVESVANACGFGNIQDLCTQDDIKAPGGMVPSGAGGMTFACGSGVEGDYTWTVLVWSYDGTRHACATCALSTIYDGRIQGFGGVCDYVATIDLFTE</sequence>
<evidence type="ECO:0000256" key="2">
    <source>
        <dbReference type="SAM" id="Phobius"/>
    </source>
</evidence>
<keyword evidence="4" id="KW-0723">Serine/threonine-protein kinase</keyword>
<feature type="region of interest" description="Disordered" evidence="1">
    <location>
        <begin position="1"/>
        <end position="86"/>
    </location>
</feature>
<protein>
    <submittedName>
        <fullName evidence="4">Serine/threonine protein kinase</fullName>
    </submittedName>
</protein>
<keyword evidence="2" id="KW-0472">Membrane</keyword>
<keyword evidence="2" id="KW-1133">Transmembrane helix</keyword>
<organism evidence="4 5">
    <name type="scientific">Parafannyhessea umbonata</name>
    <dbReference type="NCBI Taxonomy" id="604330"/>
    <lineage>
        <taxon>Bacteria</taxon>
        <taxon>Bacillati</taxon>
        <taxon>Actinomycetota</taxon>
        <taxon>Coriobacteriia</taxon>
        <taxon>Coriobacteriales</taxon>
        <taxon>Atopobiaceae</taxon>
        <taxon>Parafannyhessea</taxon>
    </lineage>
</organism>
<evidence type="ECO:0000313" key="5">
    <source>
        <dbReference type="Proteomes" id="UP000199135"/>
    </source>
</evidence>
<dbReference type="InterPro" id="IPR005543">
    <property type="entry name" value="PASTA_dom"/>
</dbReference>